<dbReference type="STRING" id="5514.A0A395SHQ7"/>
<dbReference type="AlphaFoldDB" id="A0A395SHQ7"/>
<reference evidence="2 3" key="1">
    <citation type="journal article" date="2018" name="PLoS Pathog.">
        <title>Evolution of structural diversity of trichothecenes, a family of toxins produced by plant pathogenic and entomopathogenic fungi.</title>
        <authorList>
            <person name="Proctor R.H."/>
            <person name="McCormick S.P."/>
            <person name="Kim H.S."/>
            <person name="Cardoza R.E."/>
            <person name="Stanley A.M."/>
            <person name="Lindo L."/>
            <person name="Kelly A."/>
            <person name="Brown D.W."/>
            <person name="Lee T."/>
            <person name="Vaughan M.M."/>
            <person name="Alexander N.J."/>
            <person name="Busman M."/>
            <person name="Gutierrez S."/>
        </authorList>
    </citation>
    <scope>NUCLEOTIDE SEQUENCE [LARGE SCALE GENOMIC DNA]</scope>
    <source>
        <strain evidence="2 3">NRRL 3299</strain>
    </source>
</reference>
<name>A0A395SHQ7_FUSSP</name>
<protein>
    <submittedName>
        <fullName evidence="2">Heterokaryon incompatibility</fullName>
    </submittedName>
</protein>
<dbReference type="PANTHER" id="PTHR24148">
    <property type="entry name" value="ANKYRIN REPEAT DOMAIN-CONTAINING PROTEIN 39 HOMOLOG-RELATED"/>
    <property type="match status" value="1"/>
</dbReference>
<evidence type="ECO:0000313" key="2">
    <source>
        <dbReference type="EMBL" id="RGP71963.1"/>
    </source>
</evidence>
<dbReference type="Pfam" id="PF06985">
    <property type="entry name" value="HET"/>
    <property type="match status" value="1"/>
</dbReference>
<dbReference type="Proteomes" id="UP000266152">
    <property type="component" value="Unassembled WGS sequence"/>
</dbReference>
<dbReference type="PANTHER" id="PTHR24148:SF64">
    <property type="entry name" value="HETEROKARYON INCOMPATIBILITY DOMAIN-CONTAINING PROTEIN"/>
    <property type="match status" value="1"/>
</dbReference>
<gene>
    <name evidence="2" type="ORF">FSPOR_3078</name>
</gene>
<dbReference type="InterPro" id="IPR052895">
    <property type="entry name" value="HetReg/Transcr_Mod"/>
</dbReference>
<proteinExistence type="predicted"/>
<keyword evidence="3" id="KW-1185">Reference proteome</keyword>
<organism evidence="2 3">
    <name type="scientific">Fusarium sporotrichioides</name>
    <dbReference type="NCBI Taxonomy" id="5514"/>
    <lineage>
        <taxon>Eukaryota</taxon>
        <taxon>Fungi</taxon>
        <taxon>Dikarya</taxon>
        <taxon>Ascomycota</taxon>
        <taxon>Pezizomycotina</taxon>
        <taxon>Sordariomycetes</taxon>
        <taxon>Hypocreomycetidae</taxon>
        <taxon>Hypocreales</taxon>
        <taxon>Nectriaceae</taxon>
        <taxon>Fusarium</taxon>
    </lineage>
</organism>
<accession>A0A395SHQ7</accession>
<feature type="domain" description="Heterokaryon incompatibility" evidence="1">
    <location>
        <begin position="94"/>
        <end position="264"/>
    </location>
</feature>
<comment type="caution">
    <text evidence="2">The sequence shown here is derived from an EMBL/GenBank/DDBJ whole genome shotgun (WGS) entry which is preliminary data.</text>
</comment>
<evidence type="ECO:0000259" key="1">
    <source>
        <dbReference type="Pfam" id="PF06985"/>
    </source>
</evidence>
<evidence type="ECO:0000313" key="3">
    <source>
        <dbReference type="Proteomes" id="UP000266152"/>
    </source>
</evidence>
<sequence length="678" mass="76675">MTCTGEDCWLRQPDSVTKTNGFANVLRNLSQLRENGASISSREEVAQNLYIRLPPGQTRVLFIQQGPDLAVNMITVDITGDKFRNPETDDAVPFKALSYSWGAPKFDFPLICNGVVVGITETLATALLAFREMGESLPLWVDALCINQMDDVEKGNQVRRMADIYAAADQVVTWMGHPVGDTYLTLALLKFARQHDPKIGGFHEEEGEESDSDDVGPGILVMSSGYYQSAGHGKDCVRNLCRGAAALQHHLDSVWLTRSWVRQEAHFARDMVLYYGLHSCSLSDLMSITNPDHKRELSNTLDYYSRDYDDKDITNGRESIDNLTIPMPLRYFSNPLDYDLGEVGSFFAAGSVWLRLLIGGMRSDITDPRDRVYAYYGMAKDLVARAREDSLHRTPPTYYSPYEDPEHSDEWVPSKDLKVDYTRPVARVYTSLAIHLLHYRTLRVFQLFERRDNRSPDLPSWVPDWRVPPGQNARILVESAHPLGRDRYAWPDHVTASVPRRNISSKQLKLKGKIYGTVGSTIESTASAQLFRLKSDHFRMGEDRCRDSSLQLKSNGRLFPQEFTDWILRFDERAESGHITLAEQDLSMGLFKYVNINVGGKVAKLWDLGKLRLYGMVASTAKEGDLVVWLEGGEVEMVLHPSEESPGCFVFQGPILIRGRKQLMNVARNAQLQEFTLI</sequence>
<dbReference type="InterPro" id="IPR010730">
    <property type="entry name" value="HET"/>
</dbReference>
<dbReference type="EMBL" id="PXOF01000038">
    <property type="protein sequence ID" value="RGP71963.1"/>
    <property type="molecule type" value="Genomic_DNA"/>
</dbReference>